<keyword evidence="3" id="KW-1185">Reference proteome</keyword>
<dbReference type="AlphaFoldDB" id="A0A166SNC8"/>
<feature type="transmembrane region" description="Helical" evidence="1">
    <location>
        <begin position="167"/>
        <end position="187"/>
    </location>
</feature>
<feature type="transmembrane region" description="Helical" evidence="1">
    <location>
        <begin position="57"/>
        <end position="81"/>
    </location>
</feature>
<dbReference type="Proteomes" id="UP000076532">
    <property type="component" value="Unassembled WGS sequence"/>
</dbReference>
<name>A0A166SNC8_9AGAM</name>
<feature type="transmembrane region" description="Helical" evidence="1">
    <location>
        <begin position="126"/>
        <end position="147"/>
    </location>
</feature>
<feature type="transmembrane region" description="Helical" evidence="1">
    <location>
        <begin position="24"/>
        <end position="45"/>
    </location>
</feature>
<sequence length="228" mass="24850">MGLALVSLGADSDVTVQLLRQTQAAAYIALCSLMAVMWDWILSLAEDYLLVKGCRHTFAMLAYFLARSSAVTLCILALIFYSGVPPGDHSCSIIFWGIGVMTVVGSAAKSYLFLLRVRAVYGNSKLVTLCVGAGLTVVLVSKTTVGFMTQTSPLGQSGYCSVTDLTLFPVISLWLNLAYDTCIFISISARLTSHATSTTTPWNLSFVRGYGLPRTMRHLLQDGQLYYW</sequence>
<protein>
    <submittedName>
        <fullName evidence="2">Uncharacterized protein</fullName>
    </submittedName>
</protein>
<reference evidence="2 3" key="1">
    <citation type="journal article" date="2016" name="Mol. Biol. Evol.">
        <title>Comparative Genomics of Early-Diverging Mushroom-Forming Fungi Provides Insights into the Origins of Lignocellulose Decay Capabilities.</title>
        <authorList>
            <person name="Nagy L.G."/>
            <person name="Riley R."/>
            <person name="Tritt A."/>
            <person name="Adam C."/>
            <person name="Daum C."/>
            <person name="Floudas D."/>
            <person name="Sun H."/>
            <person name="Yadav J.S."/>
            <person name="Pangilinan J."/>
            <person name="Larsson K.H."/>
            <person name="Matsuura K."/>
            <person name="Barry K."/>
            <person name="Labutti K."/>
            <person name="Kuo R."/>
            <person name="Ohm R.A."/>
            <person name="Bhattacharya S.S."/>
            <person name="Shirouzu T."/>
            <person name="Yoshinaga Y."/>
            <person name="Martin F.M."/>
            <person name="Grigoriev I.V."/>
            <person name="Hibbett D.S."/>
        </authorList>
    </citation>
    <scope>NUCLEOTIDE SEQUENCE [LARGE SCALE GENOMIC DNA]</scope>
    <source>
        <strain evidence="2 3">CBS 109695</strain>
    </source>
</reference>
<keyword evidence="1" id="KW-0812">Transmembrane</keyword>
<organism evidence="2 3">
    <name type="scientific">Athelia psychrophila</name>
    <dbReference type="NCBI Taxonomy" id="1759441"/>
    <lineage>
        <taxon>Eukaryota</taxon>
        <taxon>Fungi</taxon>
        <taxon>Dikarya</taxon>
        <taxon>Basidiomycota</taxon>
        <taxon>Agaricomycotina</taxon>
        <taxon>Agaricomycetes</taxon>
        <taxon>Agaricomycetidae</taxon>
        <taxon>Atheliales</taxon>
        <taxon>Atheliaceae</taxon>
        <taxon>Athelia</taxon>
    </lineage>
</organism>
<evidence type="ECO:0000313" key="2">
    <source>
        <dbReference type="EMBL" id="KZP29648.1"/>
    </source>
</evidence>
<keyword evidence="1" id="KW-0472">Membrane</keyword>
<dbReference type="OrthoDB" id="2681966at2759"/>
<feature type="transmembrane region" description="Helical" evidence="1">
    <location>
        <begin position="93"/>
        <end position="114"/>
    </location>
</feature>
<proteinExistence type="predicted"/>
<gene>
    <name evidence="2" type="ORF">FIBSPDRAFT_926834</name>
</gene>
<evidence type="ECO:0000256" key="1">
    <source>
        <dbReference type="SAM" id="Phobius"/>
    </source>
</evidence>
<evidence type="ECO:0000313" key="3">
    <source>
        <dbReference type="Proteomes" id="UP000076532"/>
    </source>
</evidence>
<dbReference type="EMBL" id="KV417497">
    <property type="protein sequence ID" value="KZP29648.1"/>
    <property type="molecule type" value="Genomic_DNA"/>
</dbReference>
<keyword evidence="1" id="KW-1133">Transmembrane helix</keyword>
<accession>A0A166SNC8</accession>